<dbReference type="GO" id="GO:0004318">
    <property type="term" value="F:enoyl-[acyl-carrier-protein] reductase (NADH) activity"/>
    <property type="evidence" value="ECO:0007669"/>
    <property type="project" value="UniProtKB-EC"/>
</dbReference>
<evidence type="ECO:0000256" key="2">
    <source>
        <dbReference type="ARBA" id="ARBA00022643"/>
    </source>
</evidence>
<reference evidence="4" key="1">
    <citation type="submission" date="2018-06" db="EMBL/GenBank/DDBJ databases">
        <authorList>
            <person name="Zhirakovskaya E."/>
        </authorList>
    </citation>
    <scope>NUCLEOTIDE SEQUENCE</scope>
</reference>
<dbReference type="EC" id="1.3.1.9" evidence="4"/>
<evidence type="ECO:0000256" key="3">
    <source>
        <dbReference type="ARBA" id="ARBA00023002"/>
    </source>
</evidence>
<dbReference type="EMBL" id="UOGE01000093">
    <property type="protein sequence ID" value="VAX24246.1"/>
    <property type="molecule type" value="Genomic_DNA"/>
</dbReference>
<protein>
    <submittedName>
        <fullName evidence="4">Enoyl-[acyl-carrier-protein] reductase [FMN]</fullName>
        <ecNumber evidence="4">1.3.1.9</ecNumber>
    </submittedName>
</protein>
<keyword evidence="1" id="KW-0285">Flavoprotein</keyword>
<dbReference type="Gene3D" id="3.20.20.70">
    <property type="entry name" value="Aldolase class I"/>
    <property type="match status" value="1"/>
</dbReference>
<dbReference type="Pfam" id="PF03060">
    <property type="entry name" value="NMO"/>
    <property type="match status" value="1"/>
</dbReference>
<dbReference type="AlphaFoldDB" id="A0A3B1C177"/>
<name>A0A3B1C177_9ZZZZ</name>
<keyword evidence="3 4" id="KW-0560">Oxidoreductase</keyword>
<proteinExistence type="predicted"/>
<dbReference type="SUPFAM" id="SSF51412">
    <property type="entry name" value="Inosine monophosphate dehydrogenase (IMPDH)"/>
    <property type="match status" value="1"/>
</dbReference>
<dbReference type="GO" id="GO:0018580">
    <property type="term" value="F:nitronate monooxygenase activity"/>
    <property type="evidence" value="ECO:0007669"/>
    <property type="project" value="InterPro"/>
</dbReference>
<keyword evidence="2" id="KW-0288">FMN</keyword>
<evidence type="ECO:0000256" key="1">
    <source>
        <dbReference type="ARBA" id="ARBA00022630"/>
    </source>
</evidence>
<dbReference type="InterPro" id="IPR004136">
    <property type="entry name" value="NMO"/>
</dbReference>
<organism evidence="4">
    <name type="scientific">hydrothermal vent metagenome</name>
    <dbReference type="NCBI Taxonomy" id="652676"/>
    <lineage>
        <taxon>unclassified sequences</taxon>
        <taxon>metagenomes</taxon>
        <taxon>ecological metagenomes</taxon>
    </lineage>
</organism>
<dbReference type="PANTHER" id="PTHR32332:SF18">
    <property type="entry name" value="2-NITROPROPANE DIOXYGENASE"/>
    <property type="match status" value="1"/>
</dbReference>
<dbReference type="CDD" id="cd04730">
    <property type="entry name" value="NPD_like"/>
    <property type="match status" value="1"/>
</dbReference>
<dbReference type="PANTHER" id="PTHR32332">
    <property type="entry name" value="2-NITROPROPANE DIOXYGENASE"/>
    <property type="match status" value="1"/>
</dbReference>
<accession>A0A3B1C177</accession>
<gene>
    <name evidence="4" type="ORF">MNBD_NITROSPINAE02-103</name>
</gene>
<dbReference type="InterPro" id="IPR013785">
    <property type="entry name" value="Aldolase_TIM"/>
</dbReference>
<sequence>MKPEVTNTVLPPLTIRSHHPDSTKEITLRIPVVNGGMGIGITGPALAAAITREGGGGVLTGVELGYPFKKILGKYLDEKPYEANKLALRDWIAEAKVKADGGFVGVNIMVALNDFKDLAHTAASAGVDFIVAGAGLPMSLPDIVYKFPDVMIAPIISSVKAARVMMRRWVGRNRPPDAMVYESIHHSGGHQGASIDDIKTGANQPEEVIRGVRKLLDENGLDDVPVIAAGGVWNKADILRHFSWGAEGVQMATRFLLTNEAGAEFGGIPLFKKLYLANKVPAILERSPAGLPGRAIETPFTKRFAYTLDEVIKEPHKCEFACLVSCDKKNSIYCILNHLTEALRDNLEQGLFFAGSNVGNLSHTKELLSVKELMHRLQVGEPAQVRAEAV</sequence>
<evidence type="ECO:0000313" key="4">
    <source>
        <dbReference type="EMBL" id="VAX24246.1"/>
    </source>
</evidence>